<dbReference type="Pfam" id="PF04977">
    <property type="entry name" value="DivIC"/>
    <property type="match status" value="1"/>
</dbReference>
<keyword evidence="1" id="KW-0175">Coiled coil</keyword>
<dbReference type="RefSeq" id="WP_227567789.1">
    <property type="nucleotide sequence ID" value="NZ_CP101988.1"/>
</dbReference>
<evidence type="ECO:0000256" key="1">
    <source>
        <dbReference type="SAM" id="Coils"/>
    </source>
</evidence>
<sequence length="190" mass="19914">MSTGRGKSPRSSAPRPSATRPASARPAARASGTTPPRGVPRAEAVQTPVPRLFTVRVMVLGVVTMIAFVLVFPTLRSYLAQRVELEQLTAQAEAARLRNDELVAAVDRWSDDAYVVAQARARLGYVLPGETAYRVADPESAPASTATPPSGGAAGGEQQDAPLPWYATVWESVRAAGVADLGPAVDDPAP</sequence>
<keyword evidence="3" id="KW-1133">Transmembrane helix</keyword>
<feature type="region of interest" description="Disordered" evidence="2">
    <location>
        <begin position="1"/>
        <end position="43"/>
    </location>
</feature>
<evidence type="ECO:0000256" key="2">
    <source>
        <dbReference type="SAM" id="MobiDB-lite"/>
    </source>
</evidence>
<proteinExistence type="predicted"/>
<feature type="compositionally biased region" description="Low complexity" evidence="2">
    <location>
        <begin position="1"/>
        <end position="36"/>
    </location>
</feature>
<feature type="transmembrane region" description="Helical" evidence="3">
    <location>
        <begin position="53"/>
        <end position="72"/>
    </location>
</feature>
<feature type="region of interest" description="Disordered" evidence="2">
    <location>
        <begin position="136"/>
        <end position="160"/>
    </location>
</feature>
<evidence type="ECO:0000313" key="5">
    <source>
        <dbReference type="Proteomes" id="UP001316189"/>
    </source>
</evidence>
<reference evidence="4 5" key="1">
    <citation type="submission" date="2022-07" db="EMBL/GenBank/DDBJ databases">
        <title>Novel species in genus cellulomonas.</title>
        <authorList>
            <person name="Ye L."/>
        </authorList>
    </citation>
    <scope>NUCLEOTIDE SEQUENCE [LARGE SCALE GENOMIC DNA]</scope>
    <source>
        <strain evidence="5">zg-Y338</strain>
    </source>
</reference>
<protein>
    <submittedName>
        <fullName evidence="4">Septum formation initiator family protein</fullName>
    </submittedName>
</protein>
<dbReference type="EMBL" id="CP101988">
    <property type="protein sequence ID" value="UUI76094.1"/>
    <property type="molecule type" value="Genomic_DNA"/>
</dbReference>
<feature type="coiled-coil region" evidence="1">
    <location>
        <begin position="78"/>
        <end position="105"/>
    </location>
</feature>
<dbReference type="InterPro" id="IPR007060">
    <property type="entry name" value="FtsL/DivIC"/>
</dbReference>
<feature type="compositionally biased region" description="Low complexity" evidence="2">
    <location>
        <begin position="138"/>
        <end position="151"/>
    </location>
</feature>
<organism evidence="4 5">
    <name type="scientific">Cellulomonas chengniuliangii</name>
    <dbReference type="NCBI Taxonomy" id="2968084"/>
    <lineage>
        <taxon>Bacteria</taxon>
        <taxon>Bacillati</taxon>
        <taxon>Actinomycetota</taxon>
        <taxon>Actinomycetes</taxon>
        <taxon>Micrococcales</taxon>
        <taxon>Cellulomonadaceae</taxon>
        <taxon>Cellulomonas</taxon>
    </lineage>
</organism>
<name>A0ABY5L119_9CELL</name>
<keyword evidence="5" id="KW-1185">Reference proteome</keyword>
<dbReference type="Proteomes" id="UP001316189">
    <property type="component" value="Chromosome"/>
</dbReference>
<evidence type="ECO:0000313" key="4">
    <source>
        <dbReference type="EMBL" id="UUI76094.1"/>
    </source>
</evidence>
<accession>A0ABY5L119</accession>
<keyword evidence="3" id="KW-0812">Transmembrane</keyword>
<evidence type="ECO:0000256" key="3">
    <source>
        <dbReference type="SAM" id="Phobius"/>
    </source>
</evidence>
<keyword evidence="3" id="KW-0472">Membrane</keyword>
<gene>
    <name evidence="4" type="ORF">NP064_04085</name>
</gene>